<dbReference type="Proteomes" id="UP001178354">
    <property type="component" value="Unassembled WGS sequence"/>
</dbReference>
<sequence>MKSVTDSRENCRLAVKQSTRMIKHNPYLNSGWGSWLARLFLPLIVIFTSGLSSKSVSAELMVLYPEVKAPFSKVFEDISEGARSGFKGDTTFVKLDEKTSLQPEVSRKKPDIVLALGKRSLLTANALENRPPLVLGAVNSGEYAYPGIVMIPDPEVILDRLLVLSPGVKRVHVVQKSSGDDLQLLGAVEYLKKRNVELIVYLAEDIRAAASIYAEMLEKANSGDAVWILQDGSYVNSAIFSLLLDAAWNKNLVVFSSNPLHVKHGALFAVYPDNKKMGVSLGKIANEVLAKNAEPTMHPLRDVLLAVNERTGSHLGISLSNDVREQVDLILPAR</sequence>
<keyword evidence="2" id="KW-1185">Reference proteome</keyword>
<dbReference type="PANTHER" id="PTHR35271:SF1">
    <property type="entry name" value="ABC TRANSPORTER, SUBSTRATE-BINDING LIPOPROTEIN"/>
    <property type="match status" value="1"/>
</dbReference>
<protein>
    <submittedName>
        <fullName evidence="1">ABC transporter substrate binding protein</fullName>
    </submittedName>
</protein>
<evidence type="ECO:0000313" key="1">
    <source>
        <dbReference type="EMBL" id="MDP1519751.1"/>
    </source>
</evidence>
<proteinExistence type="predicted"/>
<dbReference type="Gene3D" id="3.40.50.2300">
    <property type="match status" value="1"/>
</dbReference>
<accession>A0AAW8B164</accession>
<dbReference type="InterPro" id="IPR007487">
    <property type="entry name" value="ABC_transpt-TYRBP-like"/>
</dbReference>
<comment type="caution">
    <text evidence="1">The sequence shown here is derived from an EMBL/GenBank/DDBJ whole genome shotgun (WGS) entry which is preliminary data.</text>
</comment>
<dbReference type="Pfam" id="PF04392">
    <property type="entry name" value="ABC_sub_bind"/>
    <property type="match status" value="1"/>
</dbReference>
<organism evidence="1 2">
    <name type="scientific">Porticoccus litoralis</name>
    <dbReference type="NCBI Taxonomy" id="434086"/>
    <lineage>
        <taxon>Bacteria</taxon>
        <taxon>Pseudomonadati</taxon>
        <taxon>Pseudomonadota</taxon>
        <taxon>Gammaproteobacteria</taxon>
        <taxon>Cellvibrionales</taxon>
        <taxon>Porticoccaceae</taxon>
        <taxon>Porticoccus</taxon>
    </lineage>
</organism>
<evidence type="ECO:0000313" key="2">
    <source>
        <dbReference type="Proteomes" id="UP001178354"/>
    </source>
</evidence>
<reference evidence="1" key="2">
    <citation type="submission" date="2023-08" db="EMBL/GenBank/DDBJ databases">
        <authorList>
            <person name="Luo J."/>
        </authorList>
    </citation>
    <scope>NUCLEOTIDE SEQUENCE</scope>
    <source>
        <strain evidence="1">DSM 25064</strain>
    </source>
</reference>
<dbReference type="PANTHER" id="PTHR35271">
    <property type="entry name" value="ABC TRANSPORTER, SUBSTRATE-BINDING LIPOPROTEIN-RELATED"/>
    <property type="match status" value="1"/>
</dbReference>
<dbReference type="EMBL" id="JAUUUU010000001">
    <property type="protein sequence ID" value="MDP1519751.1"/>
    <property type="molecule type" value="Genomic_DNA"/>
</dbReference>
<gene>
    <name evidence="1" type="ORF">Q8A57_02075</name>
</gene>
<dbReference type="RefSeq" id="WP_305169260.1">
    <property type="nucleotide sequence ID" value="NZ_JAUUUU010000001.1"/>
</dbReference>
<name>A0AAW8B164_9GAMM</name>
<dbReference type="AlphaFoldDB" id="A0AAW8B164"/>
<reference evidence="1" key="1">
    <citation type="journal article" date="2010" name="Int. J. Syst. Evol. Microbiol.">
        <title>Porticoccus litoralis gen. nov., sp. nov., a gammaproteobacterium isolated from the Yellow Sea.</title>
        <authorList>
            <person name="Oh H.M."/>
            <person name="Kim H."/>
            <person name="Kim K.M."/>
            <person name="Min G.S."/>
            <person name="Cho J.C."/>
        </authorList>
    </citation>
    <scope>NUCLEOTIDE SEQUENCE</scope>
    <source>
        <strain evidence="1">DSM 25064</strain>
    </source>
</reference>